<dbReference type="Pfam" id="PF13302">
    <property type="entry name" value="Acetyltransf_3"/>
    <property type="match status" value="1"/>
</dbReference>
<dbReference type="InterPro" id="IPR000182">
    <property type="entry name" value="GNAT_dom"/>
</dbReference>
<dbReference type="PANTHER" id="PTHR43792">
    <property type="entry name" value="GNAT FAMILY, PUTATIVE (AFU_ORTHOLOGUE AFUA_3G00765)-RELATED-RELATED"/>
    <property type="match status" value="1"/>
</dbReference>
<feature type="domain" description="N-acetyltransferase" evidence="1">
    <location>
        <begin position="9"/>
        <end position="165"/>
    </location>
</feature>
<name>A0A382KVE3_9ZZZZ</name>
<dbReference type="GO" id="GO:0016747">
    <property type="term" value="F:acyltransferase activity, transferring groups other than amino-acyl groups"/>
    <property type="evidence" value="ECO:0007669"/>
    <property type="project" value="InterPro"/>
</dbReference>
<dbReference type="InterPro" id="IPR051531">
    <property type="entry name" value="N-acetyltransferase"/>
</dbReference>
<dbReference type="Gene3D" id="3.40.630.30">
    <property type="match status" value="1"/>
</dbReference>
<dbReference type="PANTHER" id="PTHR43792:SF1">
    <property type="entry name" value="N-ACETYLTRANSFERASE DOMAIN-CONTAINING PROTEIN"/>
    <property type="match status" value="1"/>
</dbReference>
<dbReference type="SUPFAM" id="SSF55729">
    <property type="entry name" value="Acyl-CoA N-acyltransferases (Nat)"/>
    <property type="match status" value="1"/>
</dbReference>
<protein>
    <recommendedName>
        <fullName evidence="1">N-acetyltransferase domain-containing protein</fullName>
    </recommendedName>
</protein>
<evidence type="ECO:0000313" key="2">
    <source>
        <dbReference type="EMBL" id="SVC27102.1"/>
    </source>
</evidence>
<reference evidence="2" key="1">
    <citation type="submission" date="2018-05" db="EMBL/GenBank/DDBJ databases">
        <authorList>
            <person name="Lanie J.A."/>
            <person name="Ng W.-L."/>
            <person name="Kazmierczak K.M."/>
            <person name="Andrzejewski T.M."/>
            <person name="Davidsen T.M."/>
            <person name="Wayne K.J."/>
            <person name="Tettelin H."/>
            <person name="Glass J.I."/>
            <person name="Rusch D."/>
            <person name="Podicherti R."/>
            <person name="Tsui H.-C.T."/>
            <person name="Winkler M.E."/>
        </authorList>
    </citation>
    <scope>NUCLEOTIDE SEQUENCE</scope>
</reference>
<accession>A0A382KVE3</accession>
<dbReference type="InterPro" id="IPR016181">
    <property type="entry name" value="Acyl_CoA_acyltransferase"/>
</dbReference>
<evidence type="ECO:0000259" key="1">
    <source>
        <dbReference type="PROSITE" id="PS51186"/>
    </source>
</evidence>
<organism evidence="2">
    <name type="scientific">marine metagenome</name>
    <dbReference type="NCBI Taxonomy" id="408172"/>
    <lineage>
        <taxon>unclassified sequences</taxon>
        <taxon>metagenomes</taxon>
        <taxon>ecological metagenomes</taxon>
    </lineage>
</organism>
<dbReference type="AlphaFoldDB" id="A0A382KVE3"/>
<proteinExistence type="predicted"/>
<dbReference type="PROSITE" id="PS51186">
    <property type="entry name" value="GNAT"/>
    <property type="match status" value="1"/>
</dbReference>
<gene>
    <name evidence="2" type="ORF">METZ01_LOCUS279956</name>
</gene>
<sequence>MIKLETSRLLMRPYSENDRGQFLALNCDPQVRRYMNGELTRKAADKKFNNVLKEQLANQGACWAITEKATPAYIGHAYMESSNSHPFHELGFLFLKSFWGRGYGTETVLQLVRYYLYDASLPGLSASVDCDNSQSIRLLEKTGFNRERVAVDNHGPFFIYSIKRKHGGKTSEELKAEGKQ</sequence>
<dbReference type="EMBL" id="UINC01082385">
    <property type="protein sequence ID" value="SVC27102.1"/>
    <property type="molecule type" value="Genomic_DNA"/>
</dbReference>